<accession>A0ACD5XLX4</accession>
<keyword evidence="2" id="KW-1185">Reference proteome</keyword>
<proteinExistence type="predicted"/>
<evidence type="ECO:0000313" key="2">
    <source>
        <dbReference type="Proteomes" id="UP001732700"/>
    </source>
</evidence>
<protein>
    <submittedName>
        <fullName evidence="1">Uncharacterized protein</fullName>
    </submittedName>
</protein>
<evidence type="ECO:0000313" key="1">
    <source>
        <dbReference type="EnsemblPlants" id="AVESA.00010b.r2.5AG0794300.1.CDS"/>
    </source>
</evidence>
<organism evidence="1 2">
    <name type="scientific">Avena sativa</name>
    <name type="common">Oat</name>
    <dbReference type="NCBI Taxonomy" id="4498"/>
    <lineage>
        <taxon>Eukaryota</taxon>
        <taxon>Viridiplantae</taxon>
        <taxon>Streptophyta</taxon>
        <taxon>Embryophyta</taxon>
        <taxon>Tracheophyta</taxon>
        <taxon>Spermatophyta</taxon>
        <taxon>Magnoliopsida</taxon>
        <taxon>Liliopsida</taxon>
        <taxon>Poales</taxon>
        <taxon>Poaceae</taxon>
        <taxon>BOP clade</taxon>
        <taxon>Pooideae</taxon>
        <taxon>Poodae</taxon>
        <taxon>Poeae</taxon>
        <taxon>Poeae Chloroplast Group 1 (Aveneae type)</taxon>
        <taxon>Aveninae</taxon>
        <taxon>Avena</taxon>
    </lineage>
</organism>
<dbReference type="Proteomes" id="UP001732700">
    <property type="component" value="Chromosome 5A"/>
</dbReference>
<name>A0ACD5XLX4_AVESA</name>
<sequence length="726" mass="82212">MELDAWPLNSLHPSFHASLSLLPCSPSPTTACWPPQHSSLPRAILPITHTSGRPPHSATPRPVPPIHTTRHYISRSCNAVWAYAAAPSLHRTTVPPRRRPRACARTLYIRYGTLENIIACAVVRSGPMKTGEAVKSPVAGLRTAAIIKLNAAFLAFFFLLYMALLLHPKYSHILDRGAASLVRCTFRDACPTSTHHLTRKPGGRLVTAANKVAAESRIVNAGRAPVMFDELRGRLRMGLVNIGRDELLPLGVEGDAVPVGFDRVSDAFRWSDLFPEWIDEEEEDGVPSCPEIPMPDFSRHDGGLQVDVVVAALPCNRGTANKGWNRRDVFRLQVHLVAAQVAARKGRRDGRGRVRVVLRSECDPMMDLFRCDDAVGREGNWWMYNVDVPRLEEKLRLPVGSCNLALPLWGPTGIHEVFNASDLTAVDSGISSPRREAYATVLHSSDRYLCGAIVLAQSIRRSGSTRDMVLLHDHTVSRPALRALAAAGWIPRKIRRIRNPRAERGSYNEYNYSKFRLWQLTEYARVVFVDADILVLRSLDALFRFPQLSAVGNDGSLFNSGIMVIEPSRCTFDALVRGRRTIRSYNGGDQGFLNEVFVWWHRLPRRVNYLKNFWGNTTGERALKERLFASEPAEVWSIHYLGLKPWRCYRDYDCNWNIGDQRVYASDEAHRRWWQVYDQMGEVMRGPCALSERRKIEIAWDRHVAQEIGYADQHWKINITDPRKWE</sequence>
<reference evidence="1" key="1">
    <citation type="submission" date="2021-05" db="EMBL/GenBank/DDBJ databases">
        <authorList>
            <person name="Scholz U."/>
            <person name="Mascher M."/>
            <person name="Fiebig A."/>
        </authorList>
    </citation>
    <scope>NUCLEOTIDE SEQUENCE [LARGE SCALE GENOMIC DNA]</scope>
</reference>
<reference evidence="1" key="2">
    <citation type="submission" date="2025-09" db="UniProtKB">
        <authorList>
            <consortium name="EnsemblPlants"/>
        </authorList>
    </citation>
    <scope>IDENTIFICATION</scope>
</reference>
<dbReference type="EnsemblPlants" id="AVESA.00010b.r2.5AG0794300.1">
    <property type="protein sequence ID" value="AVESA.00010b.r2.5AG0794300.1.CDS"/>
    <property type="gene ID" value="AVESA.00010b.r2.5AG0794300"/>
</dbReference>